<dbReference type="AlphaFoldDB" id="A0A5F1XPE0"/>
<dbReference type="FunFam" id="3.20.20.70:FF:000059">
    <property type="entry name" value="N-ethylmaleimide reductase, FMN-linked"/>
    <property type="match status" value="1"/>
</dbReference>
<dbReference type="KEGG" id="lkm:EFP84_12500"/>
<evidence type="ECO:0000256" key="1">
    <source>
        <dbReference type="ARBA" id="ARBA00001917"/>
    </source>
</evidence>
<accession>A0A5F1XPE0</accession>
<evidence type="ECO:0000313" key="4">
    <source>
        <dbReference type="EMBL" id="AYV56249.1"/>
    </source>
</evidence>
<keyword evidence="3" id="KW-0560">Oxidoreductase</keyword>
<protein>
    <submittedName>
        <fullName evidence="4">Alkene reductase</fullName>
    </submittedName>
</protein>
<proteinExistence type="inferred from homology"/>
<dbReference type="PANTHER" id="PTHR22893:SF91">
    <property type="entry name" value="NADPH DEHYDROGENASE 2-RELATED"/>
    <property type="match status" value="1"/>
</dbReference>
<gene>
    <name evidence="4" type="ORF">EFP84_12500</name>
</gene>
<dbReference type="RefSeq" id="WP_010572835.1">
    <property type="nucleotide sequence ID" value="NZ_CP033614.1"/>
</dbReference>
<evidence type="ECO:0000313" key="5">
    <source>
        <dbReference type="Proteomes" id="UP000276407"/>
    </source>
</evidence>
<comment type="cofactor">
    <cofactor evidence="1">
        <name>FMN</name>
        <dbReference type="ChEBI" id="CHEBI:58210"/>
    </cofactor>
</comment>
<dbReference type="GO" id="GO:0016628">
    <property type="term" value="F:oxidoreductase activity, acting on the CH-CH group of donors, NAD or NADP as acceptor"/>
    <property type="evidence" value="ECO:0007669"/>
    <property type="project" value="UniProtKB-ARBA"/>
</dbReference>
<dbReference type="GO" id="GO:0005829">
    <property type="term" value="C:cytosol"/>
    <property type="evidence" value="ECO:0007669"/>
    <property type="project" value="UniProtKB-ARBA"/>
</dbReference>
<dbReference type="PANTHER" id="PTHR22893">
    <property type="entry name" value="NADH OXIDOREDUCTASE-RELATED"/>
    <property type="match status" value="1"/>
</dbReference>
<evidence type="ECO:0000256" key="3">
    <source>
        <dbReference type="ARBA" id="ARBA00023002"/>
    </source>
</evidence>
<dbReference type="Gene3D" id="3.20.20.70">
    <property type="entry name" value="Aldolase class I"/>
    <property type="match status" value="1"/>
</dbReference>
<dbReference type="Pfam" id="PF00724">
    <property type="entry name" value="Oxidored_FMN"/>
    <property type="match status" value="1"/>
</dbReference>
<organism evidence="4 5">
    <name type="scientific">Leptospira kmetyi</name>
    <dbReference type="NCBI Taxonomy" id="408139"/>
    <lineage>
        <taxon>Bacteria</taxon>
        <taxon>Pseudomonadati</taxon>
        <taxon>Spirochaetota</taxon>
        <taxon>Spirochaetia</taxon>
        <taxon>Leptospirales</taxon>
        <taxon>Leptospiraceae</taxon>
        <taxon>Leptospira</taxon>
    </lineage>
</organism>
<dbReference type="InterPro" id="IPR013785">
    <property type="entry name" value="Aldolase_TIM"/>
</dbReference>
<reference evidence="4 5" key="1">
    <citation type="submission" date="2018-11" db="EMBL/GenBank/DDBJ databases">
        <title>Complete genome sequence of Leptospira kmetyi isolate LS 001/16 from soil sample associated with a leptospirosis patient in Kelantan.</title>
        <authorList>
            <person name="Muhammad Yusoff F."/>
            <person name="Muhammad Yusoff S."/>
            <person name="Ahmad M.N."/>
            <person name="Yusof N.Y."/>
            <person name="Aziah I."/>
        </authorList>
    </citation>
    <scope>NUCLEOTIDE SEQUENCE [LARGE SCALE GENOMIC DNA]</scope>
    <source>
        <strain evidence="4 5">LS 001/16</strain>
    </source>
</reference>
<dbReference type="GO" id="GO:0010181">
    <property type="term" value="F:FMN binding"/>
    <property type="evidence" value="ECO:0007669"/>
    <property type="project" value="InterPro"/>
</dbReference>
<dbReference type="CDD" id="cd02933">
    <property type="entry name" value="OYE_like_FMN"/>
    <property type="match status" value="1"/>
</dbReference>
<dbReference type="InterPro" id="IPR045247">
    <property type="entry name" value="Oye-like"/>
</dbReference>
<dbReference type="InterPro" id="IPR001155">
    <property type="entry name" value="OxRdtase_FMN_N"/>
</dbReference>
<dbReference type="EMBL" id="CP033614">
    <property type="protein sequence ID" value="AYV56249.1"/>
    <property type="molecule type" value="Genomic_DNA"/>
</dbReference>
<name>A0A5F1XPE0_9LEPT</name>
<sequence>MNAPINSSSNLFQTATLGKLILQNRIVMAPLTRSRAIGNIPNSWMAEYYSQRADAGLIVTEATSPSPNGLGYPRIPGIFNKAQVEGWKLVTDAVHRRNGKIFLQIMHTGRVGTTANLPENAEVIAPSSIGLTGEMWTDAKGMQPYSIPREMNEVDIRNAIEEFVQGAKNAMEAGFDGIELHGANGYLIEQFLNPNSNRRDDSYGGSIENRNRFAVEVAKQVASAIGNERTSIRLSPYGVFNEMSPFYEGVEEQYELLAKEFNRIGLAYIHLVDHSSMGAPEVSETTVQRIRKEFKNILIFSGGYDKTRAQSDLQNHKCDLIAFGRPFIANPDLVRRLKIDAPLAQPDESTFYTPGEKGYSDYPTWKE</sequence>
<comment type="similarity">
    <text evidence="2">Belongs to the NADH:flavin oxidoreductase/NADH oxidase family.</text>
</comment>
<dbReference type="Proteomes" id="UP000276407">
    <property type="component" value="Chromosome 1"/>
</dbReference>
<evidence type="ECO:0000256" key="2">
    <source>
        <dbReference type="ARBA" id="ARBA00005979"/>
    </source>
</evidence>
<dbReference type="SUPFAM" id="SSF51395">
    <property type="entry name" value="FMN-linked oxidoreductases"/>
    <property type="match status" value="1"/>
</dbReference>